<dbReference type="SMART" id="SM00066">
    <property type="entry name" value="GAL4"/>
    <property type="match status" value="1"/>
</dbReference>
<evidence type="ECO:0000256" key="1">
    <source>
        <dbReference type="ARBA" id="ARBA00023242"/>
    </source>
</evidence>
<keyword evidence="4" id="KW-1185">Reference proteome</keyword>
<dbReference type="Proteomes" id="UP000799757">
    <property type="component" value="Unassembled WGS sequence"/>
</dbReference>
<dbReference type="PANTHER" id="PTHR38111">
    <property type="entry name" value="ZN(2)-C6 FUNGAL-TYPE DOMAIN-CONTAINING PROTEIN-RELATED"/>
    <property type="match status" value="1"/>
</dbReference>
<keyword evidence="1" id="KW-0539">Nucleus</keyword>
<sequence>MVGAPSTNRCGACKARKVKCDEAWPTCGPCRKGSRTCPGPPINPTRFVEYNTSGQELPIRRKDETQSQHPPRLVEIDANVKSKSTKHLRMVPLKTTKKVGGTFQKIRLIDFGTDSSSTRRILNRGPHPSQSPSLTAGDEVAWRFYNLLSIDVSSPGARLHCHGIWHRELLQRFGASPALDDVTLLMLSSNDSIARGEDPLAWFDLKQYGKALQSLQSAIDNPKTRFDITTLAAIALIYRTISGLAATHGGVHKQAIHAQALSKMLKVRGIRNRNDPLEYYLAVECQIAATQDSLASDIPQPCVFDSEQWGIALKGNYAQSSIEEISWKMYREMVKWPRLLNMLSQGAGNTENVLNILQRAIAIATNLERLSHTFEDILRDPKICTIRRSKDPLVPLAFEFRDTVVPPHFGFFCLYNITINRFIIDISALLSGQTNASLTRQQNLDYSPVFPDFAQHAIPFVFYSSANPIMIPLSDASVEIIRTRNAQLCQKIWMLCEQGRTWKPLGGLFLLNPLRGTFPFASPEMRKWIFDVAVEVEGYVQEVKEWSVESMSPQWAGWTVY</sequence>
<dbReference type="EMBL" id="MU001741">
    <property type="protein sequence ID" value="KAF2800923.1"/>
    <property type="molecule type" value="Genomic_DNA"/>
</dbReference>
<dbReference type="CDD" id="cd00067">
    <property type="entry name" value="GAL4"/>
    <property type="match status" value="1"/>
</dbReference>
<organism evidence="3 4">
    <name type="scientific">Melanomma pulvis-pyrius CBS 109.77</name>
    <dbReference type="NCBI Taxonomy" id="1314802"/>
    <lineage>
        <taxon>Eukaryota</taxon>
        <taxon>Fungi</taxon>
        <taxon>Dikarya</taxon>
        <taxon>Ascomycota</taxon>
        <taxon>Pezizomycotina</taxon>
        <taxon>Dothideomycetes</taxon>
        <taxon>Pleosporomycetidae</taxon>
        <taxon>Pleosporales</taxon>
        <taxon>Melanommataceae</taxon>
        <taxon>Melanomma</taxon>
    </lineage>
</organism>
<dbReference type="AlphaFoldDB" id="A0A6A6XXE2"/>
<evidence type="ECO:0000313" key="4">
    <source>
        <dbReference type="Proteomes" id="UP000799757"/>
    </source>
</evidence>
<dbReference type="GO" id="GO:0000981">
    <property type="term" value="F:DNA-binding transcription factor activity, RNA polymerase II-specific"/>
    <property type="evidence" value="ECO:0007669"/>
    <property type="project" value="InterPro"/>
</dbReference>
<proteinExistence type="predicted"/>
<feature type="domain" description="Zn(2)-C6 fungal-type" evidence="2">
    <location>
        <begin position="9"/>
        <end position="37"/>
    </location>
</feature>
<reference evidence="3" key="1">
    <citation type="journal article" date="2020" name="Stud. Mycol.">
        <title>101 Dothideomycetes genomes: a test case for predicting lifestyles and emergence of pathogens.</title>
        <authorList>
            <person name="Haridas S."/>
            <person name="Albert R."/>
            <person name="Binder M."/>
            <person name="Bloem J."/>
            <person name="Labutti K."/>
            <person name="Salamov A."/>
            <person name="Andreopoulos B."/>
            <person name="Baker S."/>
            <person name="Barry K."/>
            <person name="Bills G."/>
            <person name="Bluhm B."/>
            <person name="Cannon C."/>
            <person name="Castanera R."/>
            <person name="Culley D."/>
            <person name="Daum C."/>
            <person name="Ezra D."/>
            <person name="Gonzalez J."/>
            <person name="Henrissat B."/>
            <person name="Kuo A."/>
            <person name="Liang C."/>
            <person name="Lipzen A."/>
            <person name="Lutzoni F."/>
            <person name="Magnuson J."/>
            <person name="Mondo S."/>
            <person name="Nolan M."/>
            <person name="Ohm R."/>
            <person name="Pangilinan J."/>
            <person name="Park H.-J."/>
            <person name="Ramirez L."/>
            <person name="Alfaro M."/>
            <person name="Sun H."/>
            <person name="Tritt A."/>
            <person name="Yoshinaga Y."/>
            <person name="Zwiers L.-H."/>
            <person name="Turgeon B."/>
            <person name="Goodwin S."/>
            <person name="Spatafora J."/>
            <person name="Crous P."/>
            <person name="Grigoriev I."/>
        </authorList>
    </citation>
    <scope>NUCLEOTIDE SEQUENCE</scope>
    <source>
        <strain evidence="3">CBS 109.77</strain>
    </source>
</reference>
<dbReference type="Gene3D" id="4.10.240.10">
    <property type="entry name" value="Zn(2)-C6 fungal-type DNA-binding domain"/>
    <property type="match status" value="1"/>
</dbReference>
<dbReference type="InterPro" id="IPR036864">
    <property type="entry name" value="Zn2-C6_fun-type_DNA-bd_sf"/>
</dbReference>
<evidence type="ECO:0000313" key="3">
    <source>
        <dbReference type="EMBL" id="KAF2800923.1"/>
    </source>
</evidence>
<dbReference type="InterPro" id="IPR053178">
    <property type="entry name" value="Osmoadaptation_assoc"/>
</dbReference>
<dbReference type="OrthoDB" id="4314040at2759"/>
<dbReference type="InterPro" id="IPR001138">
    <property type="entry name" value="Zn2Cys6_DnaBD"/>
</dbReference>
<dbReference type="GO" id="GO:0008270">
    <property type="term" value="F:zinc ion binding"/>
    <property type="evidence" value="ECO:0007669"/>
    <property type="project" value="InterPro"/>
</dbReference>
<dbReference type="PROSITE" id="PS50048">
    <property type="entry name" value="ZN2_CY6_FUNGAL_2"/>
    <property type="match status" value="1"/>
</dbReference>
<name>A0A6A6XXE2_9PLEO</name>
<accession>A0A6A6XXE2</accession>
<dbReference type="SUPFAM" id="SSF57701">
    <property type="entry name" value="Zn2/Cys6 DNA-binding domain"/>
    <property type="match status" value="1"/>
</dbReference>
<protein>
    <recommendedName>
        <fullName evidence="2">Zn(2)-C6 fungal-type domain-containing protein</fullName>
    </recommendedName>
</protein>
<dbReference type="PANTHER" id="PTHR38111:SF5">
    <property type="entry name" value="TRANSCRIPTION FACTOR DOMAIN-CONTAINING PROTEIN"/>
    <property type="match status" value="1"/>
</dbReference>
<gene>
    <name evidence="3" type="ORF">K505DRAFT_320151</name>
</gene>
<evidence type="ECO:0000259" key="2">
    <source>
        <dbReference type="PROSITE" id="PS50048"/>
    </source>
</evidence>